<dbReference type="EMBL" id="CAJHNH020001761">
    <property type="protein sequence ID" value="CAG5124336.1"/>
    <property type="molecule type" value="Genomic_DNA"/>
</dbReference>
<dbReference type="AlphaFoldDB" id="A0A8S3ZB84"/>
<evidence type="ECO:0000256" key="2">
    <source>
        <dbReference type="RuleBase" id="RU361183"/>
    </source>
</evidence>
<dbReference type="GO" id="GO:0008270">
    <property type="term" value="F:zinc ion binding"/>
    <property type="evidence" value="ECO:0007669"/>
    <property type="project" value="UniProtKB-UniRule"/>
</dbReference>
<dbReference type="OrthoDB" id="6061307at2759"/>
<dbReference type="InterPro" id="IPR001506">
    <property type="entry name" value="Peptidase_M12A"/>
</dbReference>
<dbReference type="Pfam" id="PF01400">
    <property type="entry name" value="Astacin"/>
    <property type="match status" value="1"/>
</dbReference>
<reference evidence="4" key="1">
    <citation type="submission" date="2021-04" db="EMBL/GenBank/DDBJ databases">
        <authorList>
            <consortium name="Molecular Ecology Group"/>
        </authorList>
    </citation>
    <scope>NUCLEOTIDE SEQUENCE</scope>
</reference>
<sequence>PNCMNRQTILHEIGHAIGFYHEHKRPDRDQYITVLEENIKDNKRYNFEKSNEIDTYGLPYDYTSIMHYKENDPYFQNIIGNTQGLSNYDIQLANLMYNC</sequence>
<dbReference type="InterPro" id="IPR024079">
    <property type="entry name" value="MetalloPept_cat_dom_sf"/>
</dbReference>
<dbReference type="EC" id="3.4.24.-" evidence="2"/>
<keyword evidence="1 2" id="KW-0645">Protease</keyword>
<dbReference type="Proteomes" id="UP000678393">
    <property type="component" value="Unassembled WGS sequence"/>
</dbReference>
<keyword evidence="1 2" id="KW-0862">Zinc</keyword>
<dbReference type="GO" id="GO:0004222">
    <property type="term" value="F:metalloendopeptidase activity"/>
    <property type="evidence" value="ECO:0007669"/>
    <property type="project" value="UniProtKB-UniRule"/>
</dbReference>
<protein>
    <recommendedName>
        <fullName evidence="2">Metalloendopeptidase</fullName>
        <ecNumber evidence="2">3.4.24.-</ecNumber>
    </recommendedName>
</protein>
<keyword evidence="5" id="KW-1185">Reference proteome</keyword>
<gene>
    <name evidence="4" type="ORF">CUNI_LOCUS9894</name>
</gene>
<feature type="binding site" evidence="1">
    <location>
        <position position="15"/>
    </location>
    <ligand>
        <name>Zn(2+)</name>
        <dbReference type="ChEBI" id="CHEBI:29105"/>
        <note>catalytic</note>
    </ligand>
</feature>
<keyword evidence="1 2" id="KW-0479">Metal-binding</keyword>
<dbReference type="PANTHER" id="PTHR10127">
    <property type="entry name" value="DISCOIDIN, CUB, EGF, LAMININ , AND ZINC METALLOPROTEASE DOMAIN CONTAINING"/>
    <property type="match status" value="1"/>
</dbReference>
<dbReference type="PRINTS" id="PR00480">
    <property type="entry name" value="ASTACIN"/>
</dbReference>
<evidence type="ECO:0000313" key="5">
    <source>
        <dbReference type="Proteomes" id="UP000678393"/>
    </source>
</evidence>
<evidence type="ECO:0000259" key="3">
    <source>
        <dbReference type="PROSITE" id="PS51864"/>
    </source>
</evidence>
<keyword evidence="1 2" id="KW-0378">Hydrolase</keyword>
<dbReference type="GO" id="GO:0006508">
    <property type="term" value="P:proteolysis"/>
    <property type="evidence" value="ECO:0007669"/>
    <property type="project" value="UniProtKB-KW"/>
</dbReference>
<feature type="non-terminal residue" evidence="4">
    <location>
        <position position="1"/>
    </location>
</feature>
<dbReference type="Gene3D" id="3.40.390.10">
    <property type="entry name" value="Collagenase (Catalytic Domain)"/>
    <property type="match status" value="1"/>
</dbReference>
<comment type="caution">
    <text evidence="1">Lacks conserved residue(s) required for the propagation of feature annotation.</text>
</comment>
<organism evidence="4 5">
    <name type="scientific">Candidula unifasciata</name>
    <dbReference type="NCBI Taxonomy" id="100452"/>
    <lineage>
        <taxon>Eukaryota</taxon>
        <taxon>Metazoa</taxon>
        <taxon>Spiralia</taxon>
        <taxon>Lophotrochozoa</taxon>
        <taxon>Mollusca</taxon>
        <taxon>Gastropoda</taxon>
        <taxon>Heterobranchia</taxon>
        <taxon>Euthyneura</taxon>
        <taxon>Panpulmonata</taxon>
        <taxon>Eupulmonata</taxon>
        <taxon>Stylommatophora</taxon>
        <taxon>Helicina</taxon>
        <taxon>Helicoidea</taxon>
        <taxon>Geomitridae</taxon>
        <taxon>Candidula</taxon>
    </lineage>
</organism>
<proteinExistence type="predicted"/>
<feature type="non-terminal residue" evidence="4">
    <location>
        <position position="99"/>
    </location>
</feature>
<keyword evidence="1 2" id="KW-0482">Metalloprotease</keyword>
<comment type="caution">
    <text evidence="4">The sequence shown here is derived from an EMBL/GenBank/DDBJ whole genome shotgun (WGS) entry which is preliminary data.</text>
</comment>
<dbReference type="SUPFAM" id="SSF55486">
    <property type="entry name" value="Metalloproteases ('zincins'), catalytic domain"/>
    <property type="match status" value="1"/>
</dbReference>
<feature type="domain" description="Peptidase M12A" evidence="3">
    <location>
        <begin position="1"/>
        <end position="99"/>
    </location>
</feature>
<feature type="active site" evidence="1">
    <location>
        <position position="12"/>
    </location>
</feature>
<evidence type="ECO:0000313" key="4">
    <source>
        <dbReference type="EMBL" id="CAG5124336.1"/>
    </source>
</evidence>
<dbReference type="PROSITE" id="PS51864">
    <property type="entry name" value="ASTACIN"/>
    <property type="match status" value="1"/>
</dbReference>
<evidence type="ECO:0000256" key="1">
    <source>
        <dbReference type="PROSITE-ProRule" id="PRU01211"/>
    </source>
</evidence>
<feature type="binding site" evidence="1">
    <location>
        <position position="21"/>
    </location>
    <ligand>
        <name>Zn(2+)</name>
        <dbReference type="ChEBI" id="CHEBI:29105"/>
        <note>catalytic</note>
    </ligand>
</feature>
<name>A0A8S3ZB84_9EUPU</name>
<comment type="cofactor">
    <cofactor evidence="1 2">
        <name>Zn(2+)</name>
        <dbReference type="ChEBI" id="CHEBI:29105"/>
    </cofactor>
    <text evidence="1 2">Binds 1 zinc ion per subunit.</text>
</comment>
<feature type="binding site" evidence="1">
    <location>
        <position position="11"/>
    </location>
    <ligand>
        <name>Zn(2+)</name>
        <dbReference type="ChEBI" id="CHEBI:29105"/>
        <note>catalytic</note>
    </ligand>
</feature>
<dbReference type="PANTHER" id="PTHR10127:SF883">
    <property type="entry name" value="ZINC METALLOPROTEINASE NAS-8"/>
    <property type="match status" value="1"/>
</dbReference>
<accession>A0A8S3ZB84</accession>